<dbReference type="AlphaFoldDB" id="A0A024U3F7"/>
<sequence>MTTALPVDDSSTLAKYDVDGSDVPALAPLLAEEDESSWREFFDTHIYAQRAPLDVPSPTPPSIEPLPHSVASCGAALPRDSTAIPRLRTLAPRSLPSTTNSLDTDVHGLSSLW</sequence>
<dbReference type="RefSeq" id="XP_008870532.1">
    <property type="nucleotide sequence ID" value="XM_008872310.1"/>
</dbReference>
<reference evidence="2" key="1">
    <citation type="submission" date="2013-12" db="EMBL/GenBank/DDBJ databases">
        <title>The Genome Sequence of Aphanomyces invadans NJM9701.</title>
        <authorList>
            <consortium name="The Broad Institute Genomics Platform"/>
            <person name="Russ C."/>
            <person name="Tyler B."/>
            <person name="van West P."/>
            <person name="Dieguez-Uribeondo J."/>
            <person name="Young S.K."/>
            <person name="Zeng Q."/>
            <person name="Gargeya S."/>
            <person name="Fitzgerald M."/>
            <person name="Abouelleil A."/>
            <person name="Alvarado L."/>
            <person name="Chapman S.B."/>
            <person name="Gainer-Dewar J."/>
            <person name="Goldberg J."/>
            <person name="Griggs A."/>
            <person name="Gujja S."/>
            <person name="Hansen M."/>
            <person name="Howarth C."/>
            <person name="Imamovic A."/>
            <person name="Ireland A."/>
            <person name="Larimer J."/>
            <person name="McCowan C."/>
            <person name="Murphy C."/>
            <person name="Pearson M."/>
            <person name="Poon T.W."/>
            <person name="Priest M."/>
            <person name="Roberts A."/>
            <person name="Saif S."/>
            <person name="Shea T."/>
            <person name="Sykes S."/>
            <person name="Wortman J."/>
            <person name="Nusbaum C."/>
            <person name="Birren B."/>
        </authorList>
    </citation>
    <scope>NUCLEOTIDE SEQUENCE [LARGE SCALE GENOMIC DNA]</scope>
    <source>
        <strain evidence="2">NJM9701</strain>
    </source>
</reference>
<proteinExistence type="predicted"/>
<dbReference type="EMBL" id="KI913964">
    <property type="protein sequence ID" value="ETW00397.1"/>
    <property type="molecule type" value="Genomic_DNA"/>
</dbReference>
<accession>A0A024U3F7</accession>
<dbReference type="GeneID" id="20084085"/>
<organism evidence="2">
    <name type="scientific">Aphanomyces invadans</name>
    <dbReference type="NCBI Taxonomy" id="157072"/>
    <lineage>
        <taxon>Eukaryota</taxon>
        <taxon>Sar</taxon>
        <taxon>Stramenopiles</taxon>
        <taxon>Oomycota</taxon>
        <taxon>Saprolegniomycetes</taxon>
        <taxon>Saprolegniales</taxon>
        <taxon>Verrucalvaceae</taxon>
        <taxon>Aphanomyces</taxon>
    </lineage>
</organism>
<feature type="region of interest" description="Disordered" evidence="1">
    <location>
        <begin position="90"/>
        <end position="113"/>
    </location>
</feature>
<evidence type="ECO:0000256" key="1">
    <source>
        <dbReference type="SAM" id="MobiDB-lite"/>
    </source>
</evidence>
<name>A0A024U3F7_9STRA</name>
<dbReference type="OrthoDB" id="10639953at2759"/>
<evidence type="ECO:0000313" key="2">
    <source>
        <dbReference type="EMBL" id="ETW00397.1"/>
    </source>
</evidence>
<dbReference type="VEuPathDB" id="FungiDB:H310_07035"/>
<protein>
    <submittedName>
        <fullName evidence="2">Uncharacterized protein</fullName>
    </submittedName>
</protein>
<gene>
    <name evidence="2" type="ORF">H310_07035</name>
</gene>